<comment type="caution">
    <text evidence="1">The sequence shown here is derived from an EMBL/GenBank/DDBJ whole genome shotgun (WGS) entry which is preliminary data.</text>
</comment>
<evidence type="ECO:0000313" key="2">
    <source>
        <dbReference type="Proteomes" id="UP000315295"/>
    </source>
</evidence>
<gene>
    <name evidence="1" type="ORF">C1H46_011463</name>
</gene>
<evidence type="ECO:0000313" key="1">
    <source>
        <dbReference type="EMBL" id="TQE02905.1"/>
    </source>
</evidence>
<dbReference type="AlphaFoldDB" id="A0A540MVS5"/>
<organism evidence="1 2">
    <name type="scientific">Malus baccata</name>
    <name type="common">Siberian crab apple</name>
    <name type="synonym">Pyrus baccata</name>
    <dbReference type="NCBI Taxonomy" id="106549"/>
    <lineage>
        <taxon>Eukaryota</taxon>
        <taxon>Viridiplantae</taxon>
        <taxon>Streptophyta</taxon>
        <taxon>Embryophyta</taxon>
        <taxon>Tracheophyta</taxon>
        <taxon>Spermatophyta</taxon>
        <taxon>Magnoliopsida</taxon>
        <taxon>eudicotyledons</taxon>
        <taxon>Gunneridae</taxon>
        <taxon>Pentapetalae</taxon>
        <taxon>rosids</taxon>
        <taxon>fabids</taxon>
        <taxon>Rosales</taxon>
        <taxon>Rosaceae</taxon>
        <taxon>Amygdaloideae</taxon>
        <taxon>Maleae</taxon>
        <taxon>Malus</taxon>
    </lineage>
</organism>
<dbReference type="Proteomes" id="UP000315295">
    <property type="component" value="Unassembled WGS sequence"/>
</dbReference>
<sequence>MYWVNPRNQLNMQIYELGVNAWVPTHDLKKLPWSPTDLVLTEEKNPTQSKLTVLEITFIIQMKRSHQELLQNHIHGNCEEEEDDGKAIDDVIGEDEAVIEVIDGDEAVDEFVVGDEVVPKACAVEIEVEDPANQSASSSPTVNGVVHFVLPLPSCRRSIHLT</sequence>
<keyword evidence="2" id="KW-1185">Reference proteome</keyword>
<protein>
    <submittedName>
        <fullName evidence="1">Uncharacterized protein</fullName>
    </submittedName>
</protein>
<dbReference type="EMBL" id="VIEB01000164">
    <property type="protein sequence ID" value="TQE02905.1"/>
    <property type="molecule type" value="Genomic_DNA"/>
</dbReference>
<proteinExistence type="predicted"/>
<accession>A0A540MVS5</accession>
<reference evidence="1 2" key="1">
    <citation type="journal article" date="2019" name="G3 (Bethesda)">
        <title>Sequencing of a Wild Apple (Malus baccata) Genome Unravels the Differences Between Cultivated and Wild Apple Species Regarding Disease Resistance and Cold Tolerance.</title>
        <authorList>
            <person name="Chen X."/>
        </authorList>
    </citation>
    <scope>NUCLEOTIDE SEQUENCE [LARGE SCALE GENOMIC DNA]</scope>
    <source>
        <strain evidence="2">cv. Shandingzi</strain>
        <tissue evidence="1">Leaves</tissue>
    </source>
</reference>
<name>A0A540MVS5_MALBA</name>